<feature type="region of interest" description="Disordered" evidence="1">
    <location>
        <begin position="161"/>
        <end position="288"/>
    </location>
</feature>
<feature type="domain" description="Putative zinc-finger" evidence="3">
    <location>
        <begin position="23"/>
        <end position="52"/>
    </location>
</feature>
<reference evidence="4 5" key="1">
    <citation type="submission" date="2018-04" db="EMBL/GenBank/DDBJ databases">
        <title>Chitinophaga fuyangensis sp. nov., isolated from soil in a chemical factory.</title>
        <authorList>
            <person name="Chen K."/>
        </authorList>
    </citation>
    <scope>NUCLEOTIDE SEQUENCE [LARGE SCALE GENOMIC DNA]</scope>
    <source>
        <strain evidence="4 5">LY-1</strain>
    </source>
</reference>
<dbReference type="AlphaFoldDB" id="A0A2T7BI82"/>
<dbReference type="Proteomes" id="UP000244450">
    <property type="component" value="Unassembled WGS sequence"/>
</dbReference>
<comment type="caution">
    <text evidence="4">The sequence shown here is derived from an EMBL/GenBank/DDBJ whole genome shotgun (WGS) entry which is preliminary data.</text>
</comment>
<evidence type="ECO:0000313" key="5">
    <source>
        <dbReference type="Proteomes" id="UP000244450"/>
    </source>
</evidence>
<evidence type="ECO:0000259" key="3">
    <source>
        <dbReference type="Pfam" id="PF13490"/>
    </source>
</evidence>
<dbReference type="RefSeq" id="WP_108687817.1">
    <property type="nucleotide sequence ID" value="NZ_QCYK01000002.1"/>
</dbReference>
<feature type="transmembrane region" description="Helical" evidence="2">
    <location>
        <begin position="105"/>
        <end position="125"/>
    </location>
</feature>
<feature type="compositionally biased region" description="Pro residues" evidence="1">
    <location>
        <begin position="171"/>
        <end position="186"/>
    </location>
</feature>
<dbReference type="InterPro" id="IPR011990">
    <property type="entry name" value="TPR-like_helical_dom_sf"/>
</dbReference>
<proteinExistence type="predicted"/>
<dbReference type="InterPro" id="IPR027383">
    <property type="entry name" value="Znf_put"/>
</dbReference>
<evidence type="ECO:0000313" key="4">
    <source>
        <dbReference type="EMBL" id="PUZ25978.1"/>
    </source>
</evidence>
<accession>A0A2T7BI82</accession>
<dbReference type="InterPro" id="IPR019734">
    <property type="entry name" value="TPR_rpt"/>
</dbReference>
<name>A0A2T7BI82_9BACT</name>
<evidence type="ECO:0000256" key="2">
    <source>
        <dbReference type="SAM" id="Phobius"/>
    </source>
</evidence>
<keyword evidence="2" id="KW-0472">Membrane</keyword>
<sequence length="374" mass="40560">MANNGSANPKLLKIFTPVRCLNRDQLPRYIEGKLTDLEKHLVEQHLVDCDLCNEAMRILENETHRSRYATLVGQLQQYIHVNIRPESQVKKKETAIRKERNRESLLAIFWLVATVVLIAGGVYVYNGFQRQQRNAGLQPIAQSSAAIPANTAADLEHPAARHPDTLKSTPAPAPQAPLTAAPPPATTAPVHKPDSAAKTPAATPATASAASVAARKDSAKATPKKPVDTASKTPAVAKAPDSAKKTLPSKPDDKTDDKTPPKKDVAKTEAPKPEASKKNDDTPGGTSLDEFMYKAARVSQQDGDLNEAIVRYRNIINSGAPKYVELSKYQMAQCYKAQGHHAKAKRLFKEVVKMNGSMKAQAQAAIDSDKSDAE</sequence>
<feature type="compositionally biased region" description="Basic and acidic residues" evidence="1">
    <location>
        <begin position="250"/>
        <end position="281"/>
    </location>
</feature>
<dbReference type="Pfam" id="PF13490">
    <property type="entry name" value="zf-HC2"/>
    <property type="match status" value="1"/>
</dbReference>
<protein>
    <recommendedName>
        <fullName evidence="3">Putative zinc-finger domain-containing protein</fullName>
    </recommendedName>
</protein>
<organism evidence="4 5">
    <name type="scientific">Chitinophaga parva</name>
    <dbReference type="NCBI Taxonomy" id="2169414"/>
    <lineage>
        <taxon>Bacteria</taxon>
        <taxon>Pseudomonadati</taxon>
        <taxon>Bacteroidota</taxon>
        <taxon>Chitinophagia</taxon>
        <taxon>Chitinophagales</taxon>
        <taxon>Chitinophagaceae</taxon>
        <taxon>Chitinophaga</taxon>
    </lineage>
</organism>
<dbReference type="Gene3D" id="1.25.40.10">
    <property type="entry name" value="Tetratricopeptide repeat domain"/>
    <property type="match status" value="1"/>
</dbReference>
<dbReference type="SUPFAM" id="SSF48452">
    <property type="entry name" value="TPR-like"/>
    <property type="match status" value="1"/>
</dbReference>
<keyword evidence="2" id="KW-1133">Transmembrane helix</keyword>
<keyword evidence="5" id="KW-1185">Reference proteome</keyword>
<gene>
    <name evidence="4" type="ORF">DCC81_17185</name>
</gene>
<dbReference type="OrthoDB" id="654035at2"/>
<evidence type="ECO:0000256" key="1">
    <source>
        <dbReference type="SAM" id="MobiDB-lite"/>
    </source>
</evidence>
<keyword evidence="2" id="KW-0812">Transmembrane</keyword>
<feature type="compositionally biased region" description="Low complexity" evidence="1">
    <location>
        <begin position="196"/>
        <end position="213"/>
    </location>
</feature>
<dbReference type="EMBL" id="QCYK01000002">
    <property type="protein sequence ID" value="PUZ25978.1"/>
    <property type="molecule type" value="Genomic_DNA"/>
</dbReference>
<dbReference type="Pfam" id="PF13174">
    <property type="entry name" value="TPR_6"/>
    <property type="match status" value="1"/>
</dbReference>